<dbReference type="EMBL" id="WUBI01000001">
    <property type="protein sequence ID" value="MWV42723.1"/>
    <property type="molecule type" value="Genomic_DNA"/>
</dbReference>
<protein>
    <submittedName>
        <fullName evidence="9">Iron chelate uptake ABC transporter family permease subunit</fullName>
    </submittedName>
</protein>
<gene>
    <name evidence="9" type="ORF">GRF59_03700</name>
</gene>
<feature type="transmembrane region" description="Helical" evidence="8">
    <location>
        <begin position="85"/>
        <end position="102"/>
    </location>
</feature>
<dbReference type="CDD" id="cd06550">
    <property type="entry name" value="TM_ABC_iron-siderophores_like"/>
    <property type="match status" value="1"/>
</dbReference>
<keyword evidence="4" id="KW-1003">Cell membrane</keyword>
<evidence type="ECO:0000256" key="3">
    <source>
        <dbReference type="ARBA" id="ARBA00022448"/>
    </source>
</evidence>
<dbReference type="FunFam" id="1.10.3470.10:FF:000001">
    <property type="entry name" value="Vitamin B12 ABC transporter permease BtuC"/>
    <property type="match status" value="1"/>
</dbReference>
<dbReference type="GO" id="GO:0005886">
    <property type="term" value="C:plasma membrane"/>
    <property type="evidence" value="ECO:0007669"/>
    <property type="project" value="UniProtKB-SubCell"/>
</dbReference>
<keyword evidence="6 8" id="KW-1133">Transmembrane helix</keyword>
<feature type="transmembrane region" description="Helical" evidence="8">
    <location>
        <begin position="298"/>
        <end position="323"/>
    </location>
</feature>
<dbReference type="PANTHER" id="PTHR30472">
    <property type="entry name" value="FERRIC ENTEROBACTIN TRANSPORT SYSTEM PERMEASE PROTEIN"/>
    <property type="match status" value="1"/>
</dbReference>
<evidence type="ECO:0000313" key="9">
    <source>
        <dbReference type="EMBL" id="MWV42723.1"/>
    </source>
</evidence>
<evidence type="ECO:0000256" key="2">
    <source>
        <dbReference type="ARBA" id="ARBA00007935"/>
    </source>
</evidence>
<proteinExistence type="inferred from homology"/>
<evidence type="ECO:0000256" key="1">
    <source>
        <dbReference type="ARBA" id="ARBA00004651"/>
    </source>
</evidence>
<dbReference type="AlphaFoldDB" id="A0A7X3IF26"/>
<evidence type="ECO:0000256" key="8">
    <source>
        <dbReference type="SAM" id="Phobius"/>
    </source>
</evidence>
<dbReference type="Proteomes" id="UP000460318">
    <property type="component" value="Unassembled WGS sequence"/>
</dbReference>
<evidence type="ECO:0000256" key="6">
    <source>
        <dbReference type="ARBA" id="ARBA00022989"/>
    </source>
</evidence>
<feature type="transmembrane region" description="Helical" evidence="8">
    <location>
        <begin position="139"/>
        <end position="160"/>
    </location>
</feature>
<keyword evidence="5 8" id="KW-0812">Transmembrane</keyword>
<keyword evidence="7 8" id="KW-0472">Membrane</keyword>
<keyword evidence="10" id="KW-1185">Reference proteome</keyword>
<dbReference type="RefSeq" id="WP_160496298.1">
    <property type="nucleotide sequence ID" value="NZ_WUBI01000001.1"/>
</dbReference>
<reference evidence="9 10" key="1">
    <citation type="submission" date="2019-12" db="EMBL/GenBank/DDBJ databases">
        <title>Paenibacillus sp. nov., an endophytic bacterium isolated from the stem of Dendrobium.</title>
        <authorList>
            <person name="Zhao R."/>
        </authorList>
    </citation>
    <scope>NUCLEOTIDE SEQUENCE [LARGE SCALE GENOMIC DNA]</scope>
    <source>
        <strain evidence="9 10">HJL G12</strain>
    </source>
</reference>
<dbReference type="GO" id="GO:0022857">
    <property type="term" value="F:transmembrane transporter activity"/>
    <property type="evidence" value="ECO:0007669"/>
    <property type="project" value="InterPro"/>
</dbReference>
<comment type="caution">
    <text evidence="9">The sequence shown here is derived from an EMBL/GenBank/DDBJ whole genome shotgun (WGS) entry which is preliminary data.</text>
</comment>
<evidence type="ECO:0000256" key="4">
    <source>
        <dbReference type="ARBA" id="ARBA00022475"/>
    </source>
</evidence>
<dbReference type="InterPro" id="IPR037294">
    <property type="entry name" value="ABC_BtuC-like"/>
</dbReference>
<comment type="subcellular location">
    <subcellularLocation>
        <location evidence="1">Cell membrane</location>
        <topology evidence="1">Multi-pass membrane protein</topology>
    </subcellularLocation>
</comment>
<dbReference type="Pfam" id="PF01032">
    <property type="entry name" value="FecCD"/>
    <property type="match status" value="1"/>
</dbReference>
<name>A0A7X3IF26_9BACL</name>
<dbReference type="Gene3D" id="1.10.3470.10">
    <property type="entry name" value="ABC transporter involved in vitamin B12 uptake, BtuC"/>
    <property type="match status" value="1"/>
</dbReference>
<sequence length="354" mass="37037">MSLSKIEVNLTKRDSEVKTIALSSRPWAATLILVGGMIALIFGIALSVSFGAADIKFMTVWSAVFHYNPDLTQHQIIQELRLPRVLGGAMVGVCFAVAGAIMQGMTRNPLADSGLLGLNAGAGFALALCFAFFPGLPFMFLILFSFLGAGLGASLVFGIGSMARGGLTPLRLVLAGAALSALLSALSEGIALYFRIGQDLAFWYAGGVAGTSWLQLKIMFPWVAAAVAGAIMLSRSITMLSLGDEVAKGLGLRSGPVKLAGTLIVLILAGAAVSVVGAVGFVGLIIPHLTRKLVGVDYRWIIPCSAILGALLVVFADLAARMVNPPYETPLGALIALIGVPFFLYISRKEGREL</sequence>
<dbReference type="PANTHER" id="PTHR30472:SF58">
    <property type="entry name" value="IRON(3+)-HYDROXAMATE IMPORT SYSTEM PERMEASE PROTEIN FHUB"/>
    <property type="match status" value="1"/>
</dbReference>
<feature type="transmembrane region" description="Helical" evidence="8">
    <location>
        <begin position="200"/>
        <end position="216"/>
    </location>
</feature>
<dbReference type="GO" id="GO:0033214">
    <property type="term" value="P:siderophore-iron import into cell"/>
    <property type="evidence" value="ECO:0007669"/>
    <property type="project" value="TreeGrafter"/>
</dbReference>
<feature type="transmembrane region" description="Helical" evidence="8">
    <location>
        <begin position="114"/>
        <end position="133"/>
    </location>
</feature>
<dbReference type="SUPFAM" id="SSF81345">
    <property type="entry name" value="ABC transporter involved in vitamin B12 uptake, BtuC"/>
    <property type="match status" value="1"/>
</dbReference>
<evidence type="ECO:0000256" key="5">
    <source>
        <dbReference type="ARBA" id="ARBA00022692"/>
    </source>
</evidence>
<evidence type="ECO:0000256" key="7">
    <source>
        <dbReference type="ARBA" id="ARBA00023136"/>
    </source>
</evidence>
<feature type="transmembrane region" description="Helical" evidence="8">
    <location>
        <begin position="263"/>
        <end position="286"/>
    </location>
</feature>
<keyword evidence="3" id="KW-0813">Transport</keyword>
<evidence type="ECO:0000313" key="10">
    <source>
        <dbReference type="Proteomes" id="UP000460318"/>
    </source>
</evidence>
<feature type="transmembrane region" description="Helical" evidence="8">
    <location>
        <begin position="329"/>
        <end position="346"/>
    </location>
</feature>
<feature type="transmembrane region" description="Helical" evidence="8">
    <location>
        <begin position="172"/>
        <end position="194"/>
    </location>
</feature>
<dbReference type="InterPro" id="IPR000522">
    <property type="entry name" value="ABC_transptr_permease_BtuC"/>
</dbReference>
<accession>A0A7X3IF26</accession>
<comment type="similarity">
    <text evidence="2">Belongs to the binding-protein-dependent transport system permease family. FecCD subfamily.</text>
</comment>
<feature type="transmembrane region" description="Helical" evidence="8">
    <location>
        <begin position="27"/>
        <end position="52"/>
    </location>
</feature>
<organism evidence="9 10">
    <name type="scientific">Paenibacillus dendrobii</name>
    <dbReference type="NCBI Taxonomy" id="2691084"/>
    <lineage>
        <taxon>Bacteria</taxon>
        <taxon>Bacillati</taxon>
        <taxon>Bacillota</taxon>
        <taxon>Bacilli</taxon>
        <taxon>Bacillales</taxon>
        <taxon>Paenibacillaceae</taxon>
        <taxon>Paenibacillus</taxon>
    </lineage>
</organism>